<dbReference type="EMBL" id="CADCSZ010000201">
    <property type="protein sequence ID" value="CAA9270967.1"/>
    <property type="molecule type" value="Genomic_DNA"/>
</dbReference>
<dbReference type="InterPro" id="IPR011006">
    <property type="entry name" value="CheY-like_superfamily"/>
</dbReference>
<evidence type="ECO:0000259" key="3">
    <source>
        <dbReference type="PROSITE" id="PS50110"/>
    </source>
</evidence>
<dbReference type="Gene3D" id="3.40.50.2300">
    <property type="match status" value="1"/>
</dbReference>
<dbReference type="PANTHER" id="PTHR44591:SF3">
    <property type="entry name" value="RESPONSE REGULATORY DOMAIN-CONTAINING PROTEIN"/>
    <property type="match status" value="1"/>
</dbReference>
<dbReference type="AlphaFoldDB" id="A0A6J4J522"/>
<dbReference type="InterPro" id="IPR050595">
    <property type="entry name" value="Bact_response_regulator"/>
</dbReference>
<evidence type="ECO:0000256" key="2">
    <source>
        <dbReference type="PROSITE-ProRule" id="PRU00169"/>
    </source>
</evidence>
<dbReference type="GO" id="GO:0000160">
    <property type="term" value="P:phosphorelay signal transduction system"/>
    <property type="evidence" value="ECO:0007669"/>
    <property type="project" value="InterPro"/>
</dbReference>
<proteinExistence type="predicted"/>
<organism evidence="4">
    <name type="scientific">uncultured Acidimicrobiales bacterium</name>
    <dbReference type="NCBI Taxonomy" id="310071"/>
    <lineage>
        <taxon>Bacteria</taxon>
        <taxon>Bacillati</taxon>
        <taxon>Actinomycetota</taxon>
        <taxon>Acidimicrobiia</taxon>
        <taxon>Acidimicrobiales</taxon>
        <taxon>environmental samples</taxon>
    </lineage>
</organism>
<feature type="domain" description="Response regulatory" evidence="3">
    <location>
        <begin position="7"/>
        <end position="123"/>
    </location>
</feature>
<accession>A0A6J4J522</accession>
<name>A0A6J4J522_9ACTN</name>
<feature type="modified residue" description="4-aspartylphosphate" evidence="2">
    <location>
        <position position="58"/>
    </location>
</feature>
<dbReference type="SMART" id="SM00448">
    <property type="entry name" value="REC"/>
    <property type="match status" value="1"/>
</dbReference>
<sequence>MVAGEIVVLVVDDQPEVRTLARVVLEVSGHPVRVVEAPDGPAAVAAAQRERPDLAVVDQVMPGPDGLSVVSDLVALHPGLPVALCSAGVDGRLTSRGAPHGVRWLLPKHELVRLPELLDEITES</sequence>
<dbReference type="PANTHER" id="PTHR44591">
    <property type="entry name" value="STRESS RESPONSE REGULATOR PROTEIN 1"/>
    <property type="match status" value="1"/>
</dbReference>
<gene>
    <name evidence="4" type="ORF">AVDCRST_MAG76-3368</name>
</gene>
<evidence type="ECO:0000256" key="1">
    <source>
        <dbReference type="ARBA" id="ARBA00022553"/>
    </source>
</evidence>
<protein>
    <recommendedName>
        <fullName evidence="3">Response regulatory domain-containing protein</fullName>
    </recommendedName>
</protein>
<evidence type="ECO:0000313" key="4">
    <source>
        <dbReference type="EMBL" id="CAA9270967.1"/>
    </source>
</evidence>
<dbReference type="InterPro" id="IPR001789">
    <property type="entry name" value="Sig_transdc_resp-reg_receiver"/>
</dbReference>
<reference evidence="4" key="1">
    <citation type="submission" date="2020-02" db="EMBL/GenBank/DDBJ databases">
        <authorList>
            <person name="Meier V. D."/>
        </authorList>
    </citation>
    <scope>NUCLEOTIDE SEQUENCE</scope>
    <source>
        <strain evidence="4">AVDCRST_MAG76</strain>
    </source>
</reference>
<dbReference type="PROSITE" id="PS50110">
    <property type="entry name" value="RESPONSE_REGULATORY"/>
    <property type="match status" value="1"/>
</dbReference>
<keyword evidence="1 2" id="KW-0597">Phosphoprotein</keyword>
<dbReference type="Pfam" id="PF00072">
    <property type="entry name" value="Response_reg"/>
    <property type="match status" value="1"/>
</dbReference>
<dbReference type="SUPFAM" id="SSF52172">
    <property type="entry name" value="CheY-like"/>
    <property type="match status" value="1"/>
</dbReference>